<protein>
    <submittedName>
        <fullName evidence="10">Ankyrin repeat-containing protein ITN1</fullName>
    </submittedName>
</protein>
<feature type="repeat" description="ANK" evidence="7">
    <location>
        <begin position="96"/>
        <end position="123"/>
    </location>
</feature>
<sequence length="504" mass="56332">MIDARLRGRMDRKFGEQHLMREREKRLYEASVDGSVNSLKQLMKEDPLALARASVTCFDETPLHIAAMLGHLDFAKALASHKPDMAMIMTTAIDLQGRSPLHLASANGHIEIVNMLLSLNSNICLICDEDGRTPLHLAVMKGHVEVTRELIRARPEVTGHKLDHGETILHSSVRHNRLGALKMLVESVREAEFINARDDYGNTVLHTATTLKQLETVRYLLSGNMVEVNAVNESGLTALDVIEHMPRDLKSTEIRESLSKAGALRARNVPANGEREIAMVIEESRLDSVAQPLDVSPRVGLFSRGISNKTDSENKENWLKGNRDALMVTVGVIAAMAYQAGLNPPSGVWQENNIKDDEGNIIYKSAGTSIMAVNYPDGYPKFMAYNTFSLVASLSIVLLLISGLPMKKRIFMWLLMVAMWVTITFMTLTYLISVRAVSPDHEHPYINRVVGNSLSVWLGVIGFVLLVHTIRFLMWCVREVQFRKKPISIKSCLRDWVSNLLSCK</sequence>
<evidence type="ECO:0000256" key="2">
    <source>
        <dbReference type="ARBA" id="ARBA00022692"/>
    </source>
</evidence>
<feature type="transmembrane region" description="Helical" evidence="8">
    <location>
        <begin position="325"/>
        <end position="342"/>
    </location>
</feature>
<dbReference type="InterPro" id="IPR036770">
    <property type="entry name" value="Ankyrin_rpt-contain_sf"/>
</dbReference>
<keyword evidence="2 8" id="KW-0812">Transmembrane</keyword>
<dbReference type="Pfam" id="PF00023">
    <property type="entry name" value="Ank"/>
    <property type="match status" value="1"/>
</dbReference>
<dbReference type="Pfam" id="PF12796">
    <property type="entry name" value="Ank_2"/>
    <property type="match status" value="2"/>
</dbReference>
<proteinExistence type="predicted"/>
<dbReference type="GO" id="GO:0016020">
    <property type="term" value="C:membrane"/>
    <property type="evidence" value="ECO:0007669"/>
    <property type="project" value="UniProtKB-SubCell"/>
</dbReference>
<dbReference type="Proteomes" id="UP000288805">
    <property type="component" value="Unassembled WGS sequence"/>
</dbReference>
<comment type="caution">
    <text evidence="10">The sequence shown here is derived from an EMBL/GenBank/DDBJ whole genome shotgun (WGS) entry which is preliminary data.</text>
</comment>
<dbReference type="Pfam" id="PF13962">
    <property type="entry name" value="PGG"/>
    <property type="match status" value="1"/>
</dbReference>
<dbReference type="Gene3D" id="1.25.40.20">
    <property type="entry name" value="Ankyrin repeat-containing domain"/>
    <property type="match status" value="2"/>
</dbReference>
<evidence type="ECO:0000256" key="8">
    <source>
        <dbReference type="SAM" id="Phobius"/>
    </source>
</evidence>
<dbReference type="InterPro" id="IPR026961">
    <property type="entry name" value="PGG_dom"/>
</dbReference>
<dbReference type="PROSITE" id="PS50297">
    <property type="entry name" value="ANK_REP_REGION"/>
    <property type="match status" value="2"/>
</dbReference>
<evidence type="ECO:0000256" key="7">
    <source>
        <dbReference type="PROSITE-ProRule" id="PRU00023"/>
    </source>
</evidence>
<reference evidence="10 11" key="1">
    <citation type="journal article" date="2018" name="PLoS Genet.">
        <title>Population sequencing reveals clonal diversity and ancestral inbreeding in the grapevine cultivar Chardonnay.</title>
        <authorList>
            <person name="Roach M.J."/>
            <person name="Johnson D.L."/>
            <person name="Bohlmann J."/>
            <person name="van Vuuren H.J."/>
            <person name="Jones S.J."/>
            <person name="Pretorius I.S."/>
            <person name="Schmidt S.A."/>
            <person name="Borneman A.R."/>
        </authorList>
    </citation>
    <scope>NUCLEOTIDE SEQUENCE [LARGE SCALE GENOMIC DNA]</scope>
    <source>
        <strain evidence="11">cv. Chardonnay</strain>
        <tissue evidence="10">Leaf</tissue>
    </source>
</reference>
<dbReference type="PANTHER" id="PTHR24186">
    <property type="entry name" value="PROTEIN PHOSPHATASE 1 REGULATORY SUBUNIT"/>
    <property type="match status" value="1"/>
</dbReference>
<gene>
    <name evidence="10" type="primary">ITN1_40</name>
    <name evidence="10" type="ORF">CK203_075031</name>
</gene>
<dbReference type="AlphaFoldDB" id="A0A438E8G5"/>
<keyword evidence="6 8" id="KW-0472">Membrane</keyword>
<dbReference type="SMART" id="SM00248">
    <property type="entry name" value="ANK"/>
    <property type="match status" value="5"/>
</dbReference>
<comment type="subcellular location">
    <subcellularLocation>
        <location evidence="1">Membrane</location>
        <topology evidence="1">Multi-pass membrane protein</topology>
    </subcellularLocation>
</comment>
<evidence type="ECO:0000256" key="4">
    <source>
        <dbReference type="ARBA" id="ARBA00022989"/>
    </source>
</evidence>
<feature type="transmembrane region" description="Helical" evidence="8">
    <location>
        <begin position="413"/>
        <end position="434"/>
    </location>
</feature>
<evidence type="ECO:0000313" key="11">
    <source>
        <dbReference type="Proteomes" id="UP000288805"/>
    </source>
</evidence>
<keyword evidence="3" id="KW-0677">Repeat</keyword>
<evidence type="ECO:0000256" key="5">
    <source>
        <dbReference type="ARBA" id="ARBA00023043"/>
    </source>
</evidence>
<feature type="domain" description="PGG" evidence="9">
    <location>
        <begin position="317"/>
        <end position="435"/>
    </location>
</feature>
<dbReference type="PANTHER" id="PTHR24186:SF37">
    <property type="entry name" value="PGG DOMAIN-CONTAINING PROTEIN"/>
    <property type="match status" value="1"/>
</dbReference>
<organism evidence="10 11">
    <name type="scientific">Vitis vinifera</name>
    <name type="common">Grape</name>
    <dbReference type="NCBI Taxonomy" id="29760"/>
    <lineage>
        <taxon>Eukaryota</taxon>
        <taxon>Viridiplantae</taxon>
        <taxon>Streptophyta</taxon>
        <taxon>Embryophyta</taxon>
        <taxon>Tracheophyta</taxon>
        <taxon>Spermatophyta</taxon>
        <taxon>Magnoliopsida</taxon>
        <taxon>eudicotyledons</taxon>
        <taxon>Gunneridae</taxon>
        <taxon>Pentapetalae</taxon>
        <taxon>rosids</taxon>
        <taxon>Vitales</taxon>
        <taxon>Vitaceae</taxon>
        <taxon>Viteae</taxon>
        <taxon>Vitis</taxon>
    </lineage>
</organism>
<keyword evidence="4 8" id="KW-1133">Transmembrane helix</keyword>
<dbReference type="SUPFAM" id="SSF48403">
    <property type="entry name" value="Ankyrin repeat"/>
    <property type="match status" value="1"/>
</dbReference>
<evidence type="ECO:0000256" key="6">
    <source>
        <dbReference type="ARBA" id="ARBA00023136"/>
    </source>
</evidence>
<dbReference type="EMBL" id="QGNW01001363">
    <property type="protein sequence ID" value="RVW44056.1"/>
    <property type="molecule type" value="Genomic_DNA"/>
</dbReference>
<evidence type="ECO:0000256" key="1">
    <source>
        <dbReference type="ARBA" id="ARBA00004141"/>
    </source>
</evidence>
<evidence type="ECO:0000259" key="9">
    <source>
        <dbReference type="Pfam" id="PF13962"/>
    </source>
</evidence>
<accession>A0A438E8G5</accession>
<dbReference type="InterPro" id="IPR002110">
    <property type="entry name" value="Ankyrin_rpt"/>
</dbReference>
<dbReference type="PROSITE" id="PS50088">
    <property type="entry name" value="ANK_REPEAT"/>
    <property type="match status" value="2"/>
</dbReference>
<feature type="transmembrane region" description="Helical" evidence="8">
    <location>
        <begin position="454"/>
        <end position="477"/>
    </location>
</feature>
<keyword evidence="5 7" id="KW-0040">ANK repeat</keyword>
<name>A0A438E8G5_VITVI</name>
<feature type="transmembrane region" description="Helical" evidence="8">
    <location>
        <begin position="382"/>
        <end position="401"/>
    </location>
</feature>
<evidence type="ECO:0000313" key="10">
    <source>
        <dbReference type="EMBL" id="RVW44056.1"/>
    </source>
</evidence>
<evidence type="ECO:0000256" key="3">
    <source>
        <dbReference type="ARBA" id="ARBA00022737"/>
    </source>
</evidence>
<feature type="repeat" description="ANK" evidence="7">
    <location>
        <begin position="130"/>
        <end position="152"/>
    </location>
</feature>